<dbReference type="UniPathway" id="UPA00053">
    <property type="reaction ID" value="UER00084"/>
</dbReference>
<dbReference type="GO" id="GO:0008652">
    <property type="term" value="P:amino acid biosynthetic process"/>
    <property type="evidence" value="ECO:0007669"/>
    <property type="project" value="UniProtKB-KW"/>
</dbReference>
<evidence type="ECO:0000256" key="10">
    <source>
        <dbReference type="ARBA" id="ARBA00032193"/>
    </source>
</evidence>
<evidence type="ECO:0000313" key="16">
    <source>
        <dbReference type="Proteomes" id="UP000372890"/>
    </source>
</evidence>
<evidence type="ECO:0000259" key="12">
    <source>
        <dbReference type="Pfam" id="PF00793"/>
    </source>
</evidence>
<dbReference type="GO" id="GO:0003849">
    <property type="term" value="F:3-deoxy-7-phosphoheptulonate synthase activity"/>
    <property type="evidence" value="ECO:0007669"/>
    <property type="project" value="UniProtKB-EC"/>
</dbReference>
<dbReference type="GO" id="GO:0009073">
    <property type="term" value="P:aromatic amino acid family biosynthetic process"/>
    <property type="evidence" value="ECO:0007669"/>
    <property type="project" value="UniProtKB-KW"/>
</dbReference>
<evidence type="ECO:0000256" key="9">
    <source>
        <dbReference type="ARBA" id="ARBA00031349"/>
    </source>
</evidence>
<sequence>MDGSFDVEAGLQIARKLLLELVNMGLPLATEALDPNSPQYLGDLFSWSAIGARTTESQTHREMASGLSMPVGFKNGTDGSLATAINAMRAAAQPHRFVGINQAGQVALLQTQGNPDGHVILRGGKAPNYSPADVAQCEKEMEQAGLRPSLMVDCSHGNSNKDYRRQPAVAESVVAQIKDGNRSIIGLMIESNIHEGNQSSEQPRSEMKYGVSVTDACISWEMTDALLREIHQDLNGQLTARVA</sequence>
<evidence type="ECO:0000256" key="8">
    <source>
        <dbReference type="ARBA" id="ARBA00031111"/>
    </source>
</evidence>
<dbReference type="AlphaFoldDB" id="A0A3S4P175"/>
<evidence type="ECO:0000256" key="4">
    <source>
        <dbReference type="ARBA" id="ARBA00012694"/>
    </source>
</evidence>
<dbReference type="Pfam" id="PF00793">
    <property type="entry name" value="DAHP_synth_1"/>
    <property type="match status" value="1"/>
</dbReference>
<dbReference type="EC" id="2.5.1.54" evidence="4"/>
<keyword evidence="5" id="KW-0028">Amino-acid biosynthesis</keyword>
<evidence type="ECO:0000313" key="15">
    <source>
        <dbReference type="Proteomes" id="UP000277930"/>
    </source>
</evidence>
<comment type="catalytic activity">
    <reaction evidence="11">
        <text>D-erythrose 4-phosphate + phosphoenolpyruvate + H2O = 7-phospho-2-dehydro-3-deoxy-D-arabino-heptonate + phosphate</text>
        <dbReference type="Rhea" id="RHEA:14717"/>
        <dbReference type="ChEBI" id="CHEBI:15377"/>
        <dbReference type="ChEBI" id="CHEBI:16897"/>
        <dbReference type="ChEBI" id="CHEBI:43474"/>
        <dbReference type="ChEBI" id="CHEBI:58394"/>
        <dbReference type="ChEBI" id="CHEBI:58702"/>
        <dbReference type="EC" id="2.5.1.54"/>
    </reaction>
</comment>
<dbReference type="EMBL" id="CAADIS010000005">
    <property type="protein sequence ID" value="VFS40534.1"/>
    <property type="molecule type" value="Genomic_DNA"/>
</dbReference>
<dbReference type="Proteomes" id="UP000372890">
    <property type="component" value="Unassembled WGS sequence"/>
</dbReference>
<evidence type="ECO:0000256" key="6">
    <source>
        <dbReference type="ARBA" id="ARBA00022679"/>
    </source>
</evidence>
<evidence type="ECO:0000256" key="3">
    <source>
        <dbReference type="ARBA" id="ARBA00007985"/>
    </source>
</evidence>
<dbReference type="NCBIfam" id="NF009395">
    <property type="entry name" value="PRK12755.1"/>
    <property type="match status" value="1"/>
</dbReference>
<comment type="function">
    <text evidence="1">Stereospecific condensation of phosphoenolpyruvate (PEP) and D-erythrose-4-phosphate (E4P) giving rise to 3-deoxy-D-arabino-heptulosonate-7-phosphate (DAHP).</text>
</comment>
<feature type="domain" description="DAHP synthetase I/KDSA" evidence="12">
    <location>
        <begin position="4"/>
        <end position="227"/>
    </location>
</feature>
<dbReference type="GO" id="GO:0005737">
    <property type="term" value="C:cytoplasm"/>
    <property type="evidence" value="ECO:0007669"/>
    <property type="project" value="TreeGrafter"/>
</dbReference>
<proteinExistence type="inferred from homology"/>
<gene>
    <name evidence="13" type="primary">aroF_2</name>
    <name evidence="14" type="synonym">aroF_3</name>
    <name evidence="14" type="ORF">NCTC9001_06574</name>
    <name evidence="13" type="ORF">NCTC9702_01496</name>
</gene>
<evidence type="ECO:0000256" key="1">
    <source>
        <dbReference type="ARBA" id="ARBA00003726"/>
    </source>
</evidence>
<dbReference type="PANTHER" id="PTHR21225">
    <property type="entry name" value="PHOSPHO-2-DEHYDRO-3-DEOXYHEPTONATE ALDOLASE DAHP SYNTHETASE"/>
    <property type="match status" value="1"/>
</dbReference>
<dbReference type="Gene3D" id="3.20.20.70">
    <property type="entry name" value="Aldolase class I"/>
    <property type="match status" value="1"/>
</dbReference>
<dbReference type="SUPFAM" id="SSF51569">
    <property type="entry name" value="Aldolase"/>
    <property type="match status" value="1"/>
</dbReference>
<dbReference type="InterPro" id="IPR006219">
    <property type="entry name" value="DAHP_synth_1"/>
</dbReference>
<dbReference type="InterPro" id="IPR013785">
    <property type="entry name" value="Aldolase_TIM"/>
</dbReference>
<dbReference type="GO" id="GO:0009423">
    <property type="term" value="P:chorismate biosynthetic process"/>
    <property type="evidence" value="ECO:0007669"/>
    <property type="project" value="UniProtKB-UniPathway"/>
</dbReference>
<evidence type="ECO:0000256" key="7">
    <source>
        <dbReference type="ARBA" id="ARBA00023141"/>
    </source>
</evidence>
<reference evidence="13 15" key="1">
    <citation type="submission" date="2018-12" db="EMBL/GenBank/DDBJ databases">
        <authorList>
            <consortium name="Pathogen Informatics"/>
        </authorList>
    </citation>
    <scope>NUCLEOTIDE SEQUENCE [LARGE SCALE GENOMIC DNA]</scope>
    <source>
        <strain evidence="14 16">NCTC9001</strain>
        <strain evidence="13 15">NCTC9702</strain>
    </source>
</reference>
<dbReference type="Proteomes" id="UP000277930">
    <property type="component" value="Chromosome 1"/>
</dbReference>
<evidence type="ECO:0000313" key="13">
    <source>
        <dbReference type="EMBL" id="VED34321.1"/>
    </source>
</evidence>
<dbReference type="InterPro" id="IPR006218">
    <property type="entry name" value="DAHP1/KDSA"/>
</dbReference>
<evidence type="ECO:0000256" key="5">
    <source>
        <dbReference type="ARBA" id="ARBA00022605"/>
    </source>
</evidence>
<name>A0A3S4P175_ECOLX</name>
<evidence type="ECO:0000313" key="14">
    <source>
        <dbReference type="EMBL" id="VFS40534.1"/>
    </source>
</evidence>
<dbReference type="PANTHER" id="PTHR21225:SF10">
    <property type="entry name" value="PHOSPHO-2-DEHYDRO-3-DEOXYHEPTONATE ALDOLASE, TYR-SENSITIVE"/>
    <property type="match status" value="1"/>
</dbReference>
<dbReference type="EMBL" id="LR134246">
    <property type="protein sequence ID" value="VED34321.1"/>
    <property type="molecule type" value="Genomic_DNA"/>
</dbReference>
<evidence type="ECO:0000256" key="2">
    <source>
        <dbReference type="ARBA" id="ARBA00004688"/>
    </source>
</evidence>
<keyword evidence="6 13" id="KW-0808">Transferase</keyword>
<protein>
    <recommendedName>
        <fullName evidence="4">3-deoxy-7-phosphoheptulonate synthase</fullName>
        <ecNumber evidence="4">2.5.1.54</ecNumber>
    </recommendedName>
    <alternativeName>
        <fullName evidence="10">3-deoxy-D-arabino-heptulosonate 7-phosphate synthase</fullName>
    </alternativeName>
    <alternativeName>
        <fullName evidence="9">DAHP synthase</fullName>
    </alternativeName>
    <alternativeName>
        <fullName evidence="8">Phospho-2-keto-3-deoxyheptonate aldolase</fullName>
    </alternativeName>
</protein>
<comment type="pathway">
    <text evidence="2">Metabolic intermediate biosynthesis; chorismate biosynthesis; chorismate from D-erythrose 4-phosphate and phosphoenolpyruvate: step 1/7.</text>
</comment>
<dbReference type="NCBIfam" id="TIGR00034">
    <property type="entry name" value="aroFGH"/>
    <property type="match status" value="1"/>
</dbReference>
<comment type="similarity">
    <text evidence="3">Belongs to the class-I DAHP synthase family.</text>
</comment>
<accession>A0A3S4P175</accession>
<keyword evidence="7" id="KW-0057">Aromatic amino acid biosynthesis</keyword>
<organism evidence="13 15">
    <name type="scientific">Escherichia coli</name>
    <dbReference type="NCBI Taxonomy" id="562"/>
    <lineage>
        <taxon>Bacteria</taxon>
        <taxon>Pseudomonadati</taxon>
        <taxon>Pseudomonadota</taxon>
        <taxon>Gammaproteobacteria</taxon>
        <taxon>Enterobacterales</taxon>
        <taxon>Enterobacteriaceae</taxon>
        <taxon>Escherichia</taxon>
    </lineage>
</organism>
<evidence type="ECO:0000256" key="11">
    <source>
        <dbReference type="ARBA" id="ARBA00047508"/>
    </source>
</evidence>